<comment type="similarity">
    <text evidence="3">Belongs to the RRG9 family.</text>
</comment>
<accession>A0ABR3Y7V0</accession>
<feature type="compositionally biased region" description="Basic and acidic residues" evidence="6">
    <location>
        <begin position="224"/>
        <end position="248"/>
    </location>
</feature>
<keyword evidence="5" id="KW-0809">Transit peptide</keyword>
<reference evidence="7 8" key="1">
    <citation type="journal article" date="2024" name="Commun. Biol.">
        <title>Comparative genomic analysis of thermophilic fungi reveals convergent evolutionary adaptations and gene losses.</title>
        <authorList>
            <person name="Steindorff A.S."/>
            <person name="Aguilar-Pontes M.V."/>
            <person name="Robinson A.J."/>
            <person name="Andreopoulos B."/>
            <person name="LaButti K."/>
            <person name="Kuo A."/>
            <person name="Mondo S."/>
            <person name="Riley R."/>
            <person name="Otillar R."/>
            <person name="Haridas S."/>
            <person name="Lipzen A."/>
            <person name="Grimwood J."/>
            <person name="Schmutz J."/>
            <person name="Clum A."/>
            <person name="Reid I.D."/>
            <person name="Moisan M.C."/>
            <person name="Butler G."/>
            <person name="Nguyen T.T.M."/>
            <person name="Dewar K."/>
            <person name="Conant G."/>
            <person name="Drula E."/>
            <person name="Henrissat B."/>
            <person name="Hansel C."/>
            <person name="Singer S."/>
            <person name="Hutchinson M.I."/>
            <person name="de Vries R.P."/>
            <person name="Natvig D.O."/>
            <person name="Powell A.J."/>
            <person name="Tsang A."/>
            <person name="Grigoriev I.V."/>
        </authorList>
    </citation>
    <scope>NUCLEOTIDE SEQUENCE [LARGE SCALE GENOMIC DNA]</scope>
    <source>
        <strain evidence="7 8">ATCC 24622</strain>
    </source>
</reference>
<sequence length="262" mass="29969">MLCPCRTAAFEIFVRGVTKSHALAAGSAFAFPTSRLSLPPSRPLNRARRASTKPSSGTFASTPHRYASGISGNETLDTAPISDADRPPKEPGKPPRQAKKRRKEARKPPSVEEIAEDERPRREAWQIQKEALKAKFPEGWQPRKRLSPDALAGIRALHQQFPEEYTTEVLAQKFEVSPEAIRRILKSKWEPSPEEEIERQERWFKRGKKVWARWAELGKKPPRKWREEGIVRHPSWNEKEEGSQDSRRQTKSSPPKLSETLL</sequence>
<gene>
    <name evidence="7" type="ORF">VTK73DRAFT_85</name>
</gene>
<evidence type="ECO:0000313" key="8">
    <source>
        <dbReference type="Proteomes" id="UP001586593"/>
    </source>
</evidence>
<evidence type="ECO:0000256" key="5">
    <source>
        <dbReference type="ARBA" id="ARBA00022946"/>
    </source>
</evidence>
<name>A0ABR3Y7V0_9PEZI</name>
<feature type="compositionally biased region" description="Polar residues" evidence="6">
    <location>
        <begin position="251"/>
        <end position="262"/>
    </location>
</feature>
<proteinExistence type="inferred from homology"/>
<feature type="region of interest" description="Disordered" evidence="6">
    <location>
        <begin position="224"/>
        <end position="262"/>
    </location>
</feature>
<comment type="caution">
    <text evidence="7">The sequence shown here is derived from an EMBL/GenBank/DDBJ whole genome shotgun (WGS) entry which is preliminary data.</text>
</comment>
<dbReference type="PANTHER" id="PTHR13475">
    <property type="entry name" value="NEUGRIN"/>
    <property type="match status" value="1"/>
</dbReference>
<evidence type="ECO:0000256" key="3">
    <source>
        <dbReference type="ARBA" id="ARBA00010895"/>
    </source>
</evidence>
<dbReference type="InterPro" id="IPR010487">
    <property type="entry name" value="NGRN/Rrg9"/>
</dbReference>
<evidence type="ECO:0000256" key="1">
    <source>
        <dbReference type="ARBA" id="ARBA00003548"/>
    </source>
</evidence>
<feature type="compositionally biased region" description="Polar residues" evidence="6">
    <location>
        <begin position="52"/>
        <end position="61"/>
    </location>
</feature>
<keyword evidence="8" id="KW-1185">Reference proteome</keyword>
<feature type="region of interest" description="Disordered" evidence="6">
    <location>
        <begin position="33"/>
        <end position="123"/>
    </location>
</feature>
<protein>
    <recommendedName>
        <fullName evidence="4">Required for respiratory growth protein 9, mitochondrial</fullName>
    </recommendedName>
</protein>
<dbReference type="Pfam" id="PF06413">
    <property type="entry name" value="Neugrin"/>
    <property type="match status" value="1"/>
</dbReference>
<comment type="subcellular location">
    <subcellularLocation>
        <location evidence="2">Mitochondrion</location>
    </subcellularLocation>
</comment>
<evidence type="ECO:0000256" key="2">
    <source>
        <dbReference type="ARBA" id="ARBA00004173"/>
    </source>
</evidence>
<evidence type="ECO:0000256" key="6">
    <source>
        <dbReference type="SAM" id="MobiDB-lite"/>
    </source>
</evidence>
<dbReference type="PANTHER" id="PTHR13475:SF3">
    <property type="entry name" value="NEUGRIN"/>
    <property type="match status" value="1"/>
</dbReference>
<feature type="compositionally biased region" description="Basic residues" evidence="6">
    <location>
        <begin position="96"/>
        <end position="105"/>
    </location>
</feature>
<evidence type="ECO:0000256" key="4">
    <source>
        <dbReference type="ARBA" id="ARBA00013566"/>
    </source>
</evidence>
<feature type="compositionally biased region" description="Basic and acidic residues" evidence="6">
    <location>
        <begin position="83"/>
        <end position="93"/>
    </location>
</feature>
<dbReference type="Proteomes" id="UP001586593">
    <property type="component" value="Unassembled WGS sequence"/>
</dbReference>
<organism evidence="7 8">
    <name type="scientific">Phialemonium thermophilum</name>
    <dbReference type="NCBI Taxonomy" id="223376"/>
    <lineage>
        <taxon>Eukaryota</taxon>
        <taxon>Fungi</taxon>
        <taxon>Dikarya</taxon>
        <taxon>Ascomycota</taxon>
        <taxon>Pezizomycotina</taxon>
        <taxon>Sordariomycetes</taxon>
        <taxon>Sordariomycetidae</taxon>
        <taxon>Cephalothecales</taxon>
        <taxon>Cephalothecaceae</taxon>
        <taxon>Phialemonium</taxon>
    </lineage>
</organism>
<comment type="function">
    <text evidence="1">Required for respiratory activity and maintenance and expression of the mitochondrial genome.</text>
</comment>
<dbReference type="EMBL" id="JAZHXJ010000001">
    <property type="protein sequence ID" value="KAL1884391.1"/>
    <property type="molecule type" value="Genomic_DNA"/>
</dbReference>
<evidence type="ECO:0000313" key="7">
    <source>
        <dbReference type="EMBL" id="KAL1884391.1"/>
    </source>
</evidence>